<keyword evidence="2" id="KW-0238">DNA-binding</keyword>
<accession>A0A8S9K0B5</accession>
<dbReference type="GO" id="GO:0003917">
    <property type="term" value="F:DNA topoisomerase type I (single strand cut, ATP-independent) activity"/>
    <property type="evidence" value="ECO:0007669"/>
    <property type="project" value="InterPro"/>
</dbReference>
<dbReference type="Gene3D" id="3.30.65.10">
    <property type="entry name" value="Bacterial Topoisomerase I, domain 1"/>
    <property type="match status" value="2"/>
</dbReference>
<dbReference type="GO" id="GO:0006265">
    <property type="term" value="P:DNA topological change"/>
    <property type="evidence" value="ECO:0007669"/>
    <property type="project" value="InterPro"/>
</dbReference>
<organism evidence="6">
    <name type="scientific">Brassica cretica</name>
    <name type="common">Mustard</name>
    <dbReference type="NCBI Taxonomy" id="69181"/>
    <lineage>
        <taxon>Eukaryota</taxon>
        <taxon>Viridiplantae</taxon>
        <taxon>Streptophyta</taxon>
        <taxon>Embryophyta</taxon>
        <taxon>Tracheophyta</taxon>
        <taxon>Spermatophyta</taxon>
        <taxon>Magnoliopsida</taxon>
        <taxon>eudicotyledons</taxon>
        <taxon>Gunneridae</taxon>
        <taxon>Pentapetalae</taxon>
        <taxon>rosids</taxon>
        <taxon>malvids</taxon>
        <taxon>Brassicales</taxon>
        <taxon>Brassicaceae</taxon>
        <taxon>Brassiceae</taxon>
        <taxon>Brassica</taxon>
    </lineage>
</organism>
<feature type="domain" description="Topo IA-type catalytic" evidence="5">
    <location>
        <begin position="216"/>
        <end position="602"/>
    </location>
</feature>
<dbReference type="GO" id="GO:0003677">
    <property type="term" value="F:DNA binding"/>
    <property type="evidence" value="ECO:0007669"/>
    <property type="project" value="UniProtKB-KW"/>
</dbReference>
<evidence type="ECO:0000313" key="6">
    <source>
        <dbReference type="EMBL" id="KAF2587641.1"/>
    </source>
</evidence>
<dbReference type="PRINTS" id="PR00417">
    <property type="entry name" value="PRTPISMRASEI"/>
</dbReference>
<dbReference type="PANTHER" id="PTHR42785:SF4">
    <property type="entry name" value="DNA TOPOISOMERASE"/>
    <property type="match status" value="1"/>
</dbReference>
<reference evidence="6" key="1">
    <citation type="submission" date="2019-12" db="EMBL/GenBank/DDBJ databases">
        <title>Genome sequencing and annotation of Brassica cretica.</title>
        <authorList>
            <person name="Studholme D.J."/>
            <person name="Sarris P.F."/>
        </authorList>
    </citation>
    <scope>NUCLEOTIDE SEQUENCE</scope>
    <source>
        <strain evidence="6">PFS-102/07</strain>
        <tissue evidence="6">Leaf</tissue>
    </source>
</reference>
<sequence>MQRTLSLAAAKSSSSTSPLSLRPLMAKLQLQCRAIQSLPASSSSSVVSVYRNVCQLHFQRENASCFKLACALPSIGSVSYTAHFSCSSLSSFGNSFRLFPGRYFSQVPNTGNKDKVVKKFSKNWNNKNKKKNEVLASSEAEVVTATEPVIGDVSSGVKMDLAAAPSPASNGTVKPKRRPKKKKVEDKDKSSSTVSALEEVSVEESLKTVPKTKHSGSGNRKSSSAKEVAKDPKGSAPTEASNAPKQEKVLASSELSTEASPASNGKQASNVKPKRRPKKKVDDKSSSAVPVLEAISVEESSKSAPKPKDSGSGNRKSSSAKYTSQKEVAKSPIVEIGDEAIKDIQSLVVERFGNNFTSDGPRKYYKKVKNAQEAHEAIRPTNIRRLPSTIASLLDADSLKLYTLIWARAMACQMEPASVVQIQIDIGNAAESIIFRSSCSKVEFLGYQAIYEDPEAKAIRTKDDEKCRERDETFETLSLLKDGDLLNICEVELKQHHTQHPPRYSEGSLIKKLEELGIGRPSTYASIFKVLQDRKYLTIKSRVLYPEFRGRMVSAFLTNYFTEVTDYSFTADMETELDNVSGGVTEWKGLLRDYWTRFSAYCKRVENVQIQQVEKMLEKRYEDFLFSSLPDPTRTCPSCSEGTLVFKVSKFGSGYFIGCDGYPSCKFVAKTLYGEDEDEDETPKNTCVEEPKLLGVHPNTNEKVILKCGPYGHYVQLGEDKKGHVPQRANASHIKDVNSITLEGALELLRYPLTLGNHPEDGQPVFLKLSKSGFTVRHRRTMATVPKNVEPSDVTFEKAMKLLSGKNVRLCGRPKRVKPTVVDEEEEGDEEAAEAMLSLIHKIGDEAIKDIQSLVVERFGNNFTSDGPRKYFKKVKNAQEAHEAIRPTNIRRLPSTIASLLDADSLKLYTLIWARAMACQMEPASVVQIQLDIGNAAESIIFRSSCSKVEFLGYQAIYEDPEAKAIRTKDDEKCRERDETFETLSLLKNGDLLNIGEVELKQHYTQHPPRYSEGSLIKKLEELGIGRPSTYASIFKVLQVCACVKKVEFFLVLVFLAVAGGQKVSNNKEPSTVSGIPWEDAFLTNYFTEVTDYSFTADMETELDNVSGGVTEWKGLLRDYWTRFSAYCKRVENVQIQQVEKMLEKRYEDFLFSSLPDPTRTCPSCSEGTLVFKVSKFGSGYFIGCDGYPSCKFVAKTLYGEDEDEDETPKNTCVEEPKLLGVHPNTNEKVILKCGPYGHYVQLGEDKKGHVPQRANASHIKDVNSITLEGALELLRYPLTLGNHPEDGQPVFLKLSKSGFTVRHRRTMATVPKNVEPSAVTFEKAMKLLSGKNVRLCGRPKRVKPTVVDEEEGDEEAVEAM</sequence>
<name>A0A8S9K0B5_BRACR</name>
<dbReference type="InterPro" id="IPR013824">
    <property type="entry name" value="Topo_IA_cen_sub1"/>
</dbReference>
<gene>
    <name evidence="6" type="ORF">F2Q70_00034164</name>
</gene>
<dbReference type="Gene3D" id="1.10.460.10">
    <property type="entry name" value="Topoisomerase I, domain 2"/>
    <property type="match status" value="2"/>
</dbReference>
<dbReference type="Gene3D" id="1.10.290.10">
    <property type="entry name" value="Topoisomerase I, domain 4"/>
    <property type="match status" value="2"/>
</dbReference>
<keyword evidence="1" id="KW-0799">Topoisomerase</keyword>
<evidence type="ECO:0000259" key="5">
    <source>
        <dbReference type="PROSITE" id="PS52039"/>
    </source>
</evidence>
<protein>
    <recommendedName>
        <fullName evidence="5">Topo IA-type catalytic domain-containing protein</fullName>
    </recommendedName>
</protein>
<dbReference type="Pfam" id="PF01131">
    <property type="entry name" value="Topoisom_bac"/>
    <property type="match status" value="2"/>
</dbReference>
<feature type="domain" description="Topo IA-type catalytic" evidence="5">
    <location>
        <begin position="604"/>
        <end position="1128"/>
    </location>
</feature>
<feature type="region of interest" description="Disordered" evidence="4">
    <location>
        <begin position="162"/>
        <end position="328"/>
    </location>
</feature>
<dbReference type="InterPro" id="IPR000380">
    <property type="entry name" value="Topo_IA"/>
</dbReference>
<dbReference type="GO" id="GO:0005694">
    <property type="term" value="C:chromosome"/>
    <property type="evidence" value="ECO:0007669"/>
    <property type="project" value="InterPro"/>
</dbReference>
<dbReference type="InterPro" id="IPR023405">
    <property type="entry name" value="Topo_IA_core_domain"/>
</dbReference>
<keyword evidence="3" id="KW-0413">Isomerase</keyword>
<feature type="compositionally biased region" description="Polar residues" evidence="4">
    <location>
        <begin position="253"/>
        <end position="270"/>
    </location>
</feature>
<dbReference type="SUPFAM" id="SSF56712">
    <property type="entry name" value="Prokaryotic type I DNA topoisomerase"/>
    <property type="match status" value="2"/>
</dbReference>
<dbReference type="InterPro" id="IPR013497">
    <property type="entry name" value="Topo_IA_cen"/>
</dbReference>
<dbReference type="PANTHER" id="PTHR42785">
    <property type="entry name" value="DNA TOPOISOMERASE, TYPE IA, CORE"/>
    <property type="match status" value="1"/>
</dbReference>
<dbReference type="InterPro" id="IPR003602">
    <property type="entry name" value="Topo_IA_DNA-bd_dom"/>
</dbReference>
<dbReference type="InterPro" id="IPR025589">
    <property type="entry name" value="Toprim_C_rpt"/>
</dbReference>
<dbReference type="Pfam" id="PF13368">
    <property type="entry name" value="Toprim_C_rpt"/>
    <property type="match status" value="4"/>
</dbReference>
<dbReference type="InterPro" id="IPR013826">
    <property type="entry name" value="Topo_IA_cen_sub3"/>
</dbReference>
<dbReference type="SMART" id="SM00437">
    <property type="entry name" value="TOP1Ac"/>
    <property type="match status" value="2"/>
</dbReference>
<comment type="caution">
    <text evidence="6">The sequence shown here is derived from an EMBL/GenBank/DDBJ whole genome shotgun (WGS) entry which is preliminary data.</text>
</comment>
<dbReference type="Pfam" id="PF01396">
    <property type="entry name" value="Zn_ribbon_Top1"/>
    <property type="match status" value="2"/>
</dbReference>
<evidence type="ECO:0000256" key="3">
    <source>
        <dbReference type="ARBA" id="ARBA00023235"/>
    </source>
</evidence>
<dbReference type="InterPro" id="IPR013498">
    <property type="entry name" value="Topo_IA_Znf"/>
</dbReference>
<evidence type="ECO:0000256" key="4">
    <source>
        <dbReference type="SAM" id="MobiDB-lite"/>
    </source>
</evidence>
<dbReference type="PROSITE" id="PS52039">
    <property type="entry name" value="TOPO_IA_2"/>
    <property type="match status" value="2"/>
</dbReference>
<evidence type="ECO:0000256" key="2">
    <source>
        <dbReference type="ARBA" id="ARBA00023125"/>
    </source>
</evidence>
<evidence type="ECO:0000256" key="1">
    <source>
        <dbReference type="ARBA" id="ARBA00023029"/>
    </source>
</evidence>
<dbReference type="EMBL" id="QGKY02000246">
    <property type="protein sequence ID" value="KAF2587641.1"/>
    <property type="molecule type" value="Genomic_DNA"/>
</dbReference>
<feature type="compositionally biased region" description="Polar residues" evidence="4">
    <location>
        <begin position="311"/>
        <end position="326"/>
    </location>
</feature>
<proteinExistence type="predicted"/>